<dbReference type="Pfam" id="PF13510">
    <property type="entry name" value="Fer2_4"/>
    <property type="match status" value="1"/>
</dbReference>
<dbReference type="Gene3D" id="3.10.20.440">
    <property type="entry name" value="2Fe-2S iron-sulphur cluster binding domain, sarcosine oxidase, alpha subunit, N-terminal domain"/>
    <property type="match status" value="1"/>
</dbReference>
<dbReference type="EMBL" id="WQRF01000001">
    <property type="protein sequence ID" value="MVS97624.1"/>
    <property type="molecule type" value="Genomic_DNA"/>
</dbReference>
<keyword evidence="4" id="KW-1185">Reference proteome</keyword>
<dbReference type="InterPro" id="IPR051691">
    <property type="entry name" value="Metab_Enz_Cyan_OpOx_G3PDH"/>
</dbReference>
<evidence type="ECO:0000313" key="4">
    <source>
        <dbReference type="Proteomes" id="UP000438106"/>
    </source>
</evidence>
<reference evidence="3 4" key="1">
    <citation type="submission" date="2019-12" db="EMBL/GenBank/DDBJ databases">
        <title>Devosia maris sp. nov., isolated from the deep seawater.</title>
        <authorList>
            <person name="Liu Y."/>
        </authorList>
    </citation>
    <scope>NUCLEOTIDE SEQUENCE [LARGE SCALE GENOMIC DNA]</scope>
    <source>
        <strain evidence="3 4">L53-10-65</strain>
    </source>
</reference>
<dbReference type="GO" id="GO:0016491">
    <property type="term" value="F:oxidoreductase activity"/>
    <property type="evidence" value="ECO:0007669"/>
    <property type="project" value="UniProtKB-KW"/>
</dbReference>
<evidence type="ECO:0000256" key="1">
    <source>
        <dbReference type="ARBA" id="ARBA00023002"/>
    </source>
</evidence>
<sequence length="686" mass="71824">MVRPTSGQPHQPANARRRIPVAAGRARCMRPQINRLPENAPKGFAGTAIDRNRPLRFRLDGRIVSGFAGDTVLSAALAAGIDTVGQHRDSPIGLTSRAHPAISHASLANDPQFALPMARTPAQDGAEFVTFGVERSRGMARLFQPGRTLGLKLDAAHPLSRPWRTIPGAAETTTDLLVIGGGVAGLSAALAGARAGLTVTLVEARGFLGGHSGLFGTQEGEDAPEVSMARLSAEVEREAAITVLTATQVFSIRPGLARAHRIETAPGTSRGRVIDIAAARIIIATGALERLPIFAGNRLPGVTGCLDAYELAARYGVWTGQRAIVATGSSPAYRLAMLASDAGIGIDRILEARPESASRFIAFSRAYGIVQSPGTVVASVGTVRGGGLLAVHTQNRQGSTLVTDRLLVCGGWQPDLTLWHIAGGASAWDADRGRLAAQGDIDSIALAGSAAGYFTRRGCIQSGADAVDQLLGRERRPVDDPIIDPLHETPDGPLAIAAPAAEGAPSYLDAGIGLLQCPAEVPRKNRLAFWRTAPRGLTMLSEAPQALAVNEVAAGVDLALIPADAAGIVAQERVASVPLSVEQGPPSPDSWTPIETTEIPAFLIGRYGPEAKILRIIPEEARILEPGALIFPNTDTRHPDQSIGVILRHHSAGAVGIVAAKIATEYPVTVREQGQFVRAQTAPLDT</sequence>
<organism evidence="3 4">
    <name type="scientific">Devosia marina</name>
    <dbReference type="NCBI Taxonomy" id="2683198"/>
    <lineage>
        <taxon>Bacteria</taxon>
        <taxon>Pseudomonadati</taxon>
        <taxon>Pseudomonadota</taxon>
        <taxon>Alphaproteobacteria</taxon>
        <taxon>Hyphomicrobiales</taxon>
        <taxon>Devosiaceae</taxon>
        <taxon>Devosia</taxon>
    </lineage>
</organism>
<dbReference type="Pfam" id="PF07992">
    <property type="entry name" value="Pyr_redox_2"/>
    <property type="match status" value="1"/>
</dbReference>
<dbReference type="PRINTS" id="PR00411">
    <property type="entry name" value="PNDRDTASEI"/>
</dbReference>
<dbReference type="InterPro" id="IPR023753">
    <property type="entry name" value="FAD/NAD-binding_dom"/>
</dbReference>
<dbReference type="Gene3D" id="3.50.50.60">
    <property type="entry name" value="FAD/NAD(P)-binding domain"/>
    <property type="match status" value="1"/>
</dbReference>
<name>A0A7X3K2H5_9HYPH</name>
<keyword evidence="1" id="KW-0560">Oxidoreductase</keyword>
<dbReference type="InterPro" id="IPR036188">
    <property type="entry name" value="FAD/NAD-bd_sf"/>
</dbReference>
<gene>
    <name evidence="3" type="ORF">GO014_01095</name>
</gene>
<dbReference type="InterPro" id="IPR042204">
    <property type="entry name" value="2Fe-2S-bd_N"/>
</dbReference>
<dbReference type="PRINTS" id="PR00368">
    <property type="entry name" value="FADPNR"/>
</dbReference>
<dbReference type="SUPFAM" id="SSF51905">
    <property type="entry name" value="FAD/NAD(P)-binding domain"/>
    <property type="match status" value="1"/>
</dbReference>
<dbReference type="Proteomes" id="UP000438106">
    <property type="component" value="Unassembled WGS sequence"/>
</dbReference>
<feature type="domain" description="FAD/NAD(P)-binding" evidence="2">
    <location>
        <begin position="175"/>
        <end position="418"/>
    </location>
</feature>
<accession>A0A7X3K2H5</accession>
<comment type="caution">
    <text evidence="3">The sequence shown here is derived from an EMBL/GenBank/DDBJ whole genome shotgun (WGS) entry which is preliminary data.</text>
</comment>
<dbReference type="PANTHER" id="PTHR42949">
    <property type="entry name" value="ANAEROBIC GLYCEROL-3-PHOSPHATE DEHYDROGENASE SUBUNIT B"/>
    <property type="match status" value="1"/>
</dbReference>
<dbReference type="PANTHER" id="PTHR42949:SF3">
    <property type="entry name" value="ANAEROBIC GLYCEROL-3-PHOSPHATE DEHYDROGENASE SUBUNIT B"/>
    <property type="match status" value="1"/>
</dbReference>
<dbReference type="AlphaFoldDB" id="A0A7X3K2H5"/>
<evidence type="ECO:0000259" key="2">
    <source>
        <dbReference type="Pfam" id="PF07992"/>
    </source>
</evidence>
<protein>
    <submittedName>
        <fullName evidence="3">FAD-dependent oxidoreductase</fullName>
    </submittedName>
</protein>
<proteinExistence type="predicted"/>
<evidence type="ECO:0000313" key="3">
    <source>
        <dbReference type="EMBL" id="MVS97624.1"/>
    </source>
</evidence>